<evidence type="ECO:0000313" key="2">
    <source>
        <dbReference type="EMBL" id="KEQ53923.1"/>
    </source>
</evidence>
<proteinExistence type="predicted"/>
<comment type="caution">
    <text evidence="2">The sequence shown here is derived from an EMBL/GenBank/DDBJ whole genome shotgun (WGS) entry which is preliminary data.</text>
</comment>
<reference evidence="2 3" key="1">
    <citation type="submission" date="2014-02" db="EMBL/GenBank/DDBJ databases">
        <title>Whole genome sequence of Sphingobium chlorophenolicum NBRC 16172.</title>
        <authorList>
            <person name="Gan H.M."/>
            <person name="Gan H.Y."/>
            <person name="Chew T.H."/>
            <person name="Savka M.A."/>
        </authorList>
    </citation>
    <scope>NUCLEOTIDE SEQUENCE [LARGE SCALE GENOMIC DNA]</scope>
    <source>
        <strain evidence="2 3">NBRC 16172</strain>
    </source>
</reference>
<protein>
    <submittedName>
        <fullName evidence="2">Uncharacterized protein</fullName>
    </submittedName>
</protein>
<name>A0A081RFF0_SPHCR</name>
<dbReference type="EMBL" id="JFHR01000016">
    <property type="protein sequence ID" value="KEQ53923.1"/>
    <property type="molecule type" value="Genomic_DNA"/>
</dbReference>
<dbReference type="RefSeq" id="WP_037450236.1">
    <property type="nucleotide sequence ID" value="NZ_JFHR01000016.1"/>
</dbReference>
<keyword evidence="1" id="KW-0812">Transmembrane</keyword>
<keyword evidence="1" id="KW-0472">Membrane</keyword>
<sequence>MSATREIWIAVLLCALAGGIFCFLLIMAIYKFGRQSRGSATLMGAIAFAALFGAGGYFAMMAQPEPGAAFVMMLGAFLTLFSGLAIGPLTFVALTRETVSSRD</sequence>
<evidence type="ECO:0000313" key="3">
    <source>
        <dbReference type="Proteomes" id="UP000028411"/>
    </source>
</evidence>
<dbReference type="AlphaFoldDB" id="A0A081RFF0"/>
<organism evidence="2 3">
    <name type="scientific">Sphingobium chlorophenolicum</name>
    <dbReference type="NCBI Taxonomy" id="46429"/>
    <lineage>
        <taxon>Bacteria</taxon>
        <taxon>Pseudomonadati</taxon>
        <taxon>Pseudomonadota</taxon>
        <taxon>Alphaproteobacteria</taxon>
        <taxon>Sphingomonadales</taxon>
        <taxon>Sphingomonadaceae</taxon>
        <taxon>Sphingobium</taxon>
    </lineage>
</organism>
<keyword evidence="1" id="KW-1133">Transmembrane helix</keyword>
<accession>A0A081RFF0</accession>
<gene>
    <name evidence="2" type="ORF">BV95_01795</name>
</gene>
<feature type="transmembrane region" description="Helical" evidence="1">
    <location>
        <begin position="68"/>
        <end position="94"/>
    </location>
</feature>
<feature type="transmembrane region" description="Helical" evidence="1">
    <location>
        <begin position="6"/>
        <end position="30"/>
    </location>
</feature>
<dbReference type="Proteomes" id="UP000028411">
    <property type="component" value="Unassembled WGS sequence"/>
</dbReference>
<feature type="transmembrane region" description="Helical" evidence="1">
    <location>
        <begin position="42"/>
        <end position="62"/>
    </location>
</feature>
<evidence type="ECO:0000256" key="1">
    <source>
        <dbReference type="SAM" id="Phobius"/>
    </source>
</evidence>